<protein>
    <submittedName>
        <fullName evidence="2">Nucleotidyltransferase</fullName>
    </submittedName>
</protein>
<dbReference type="AlphaFoldDB" id="A0A8J7W5V1"/>
<dbReference type="PANTHER" id="PTHR43852:SF3">
    <property type="entry name" value="NUCLEOTIDYLTRANSFERASE"/>
    <property type="match status" value="1"/>
</dbReference>
<feature type="domain" description="Polymerase beta nucleotidyltransferase" evidence="1">
    <location>
        <begin position="18"/>
        <end position="99"/>
    </location>
</feature>
<dbReference type="RefSeq" id="WP_246495934.1">
    <property type="nucleotide sequence ID" value="NZ_JWHL01000002.1"/>
</dbReference>
<dbReference type="CDD" id="cd05403">
    <property type="entry name" value="NT_KNTase_like"/>
    <property type="match status" value="1"/>
</dbReference>
<comment type="caution">
    <text evidence="2">The sequence shown here is derived from an EMBL/GenBank/DDBJ whole genome shotgun (WGS) entry which is preliminary data.</text>
</comment>
<reference evidence="2" key="1">
    <citation type="submission" date="2014-12" db="EMBL/GenBank/DDBJ databases">
        <authorList>
            <person name="Huang H.-H."/>
            <person name="Chen S.-C."/>
            <person name="Lai M.-C."/>
        </authorList>
    </citation>
    <scope>NUCLEOTIDE SEQUENCE</scope>
    <source>
        <strain evidence="2">K1F9705b</strain>
    </source>
</reference>
<dbReference type="InterPro" id="IPR041633">
    <property type="entry name" value="Polbeta"/>
</dbReference>
<organism evidence="2 3">
    <name type="scientific">Methanocalculus chunghsingensis</name>
    <dbReference type="NCBI Taxonomy" id="156457"/>
    <lineage>
        <taxon>Archaea</taxon>
        <taxon>Methanobacteriati</taxon>
        <taxon>Methanobacteriota</taxon>
        <taxon>Stenosarchaea group</taxon>
        <taxon>Methanomicrobia</taxon>
        <taxon>Methanomicrobiales</taxon>
        <taxon>Methanocalculaceae</taxon>
        <taxon>Methanocalculus</taxon>
    </lineage>
</organism>
<name>A0A8J7W5V1_9EURY</name>
<dbReference type="PANTHER" id="PTHR43852">
    <property type="entry name" value="NUCLEOTIDYLTRANSFERASE"/>
    <property type="match status" value="1"/>
</dbReference>
<dbReference type="InterPro" id="IPR043519">
    <property type="entry name" value="NT_sf"/>
</dbReference>
<dbReference type="Pfam" id="PF18765">
    <property type="entry name" value="Polbeta"/>
    <property type="match status" value="1"/>
</dbReference>
<dbReference type="Proteomes" id="UP000730161">
    <property type="component" value="Unassembled WGS sequence"/>
</dbReference>
<evidence type="ECO:0000259" key="1">
    <source>
        <dbReference type="Pfam" id="PF18765"/>
    </source>
</evidence>
<dbReference type="EMBL" id="JWHL01000002">
    <property type="protein sequence ID" value="MBR1368241.1"/>
    <property type="molecule type" value="Genomic_DNA"/>
</dbReference>
<sequence>MPPTEDLADKALKRIKAIDGFDRVFFIFLYGSVAAGQARADSDIDLCLWYDGDTTEAERFRFACIKELSDARIDIQIFSHLPLYIRIEVIRGRLLYAKDMRFAYDVAYRTIREFDSFKHRFYDYIGKELMV</sequence>
<evidence type="ECO:0000313" key="3">
    <source>
        <dbReference type="Proteomes" id="UP000730161"/>
    </source>
</evidence>
<evidence type="ECO:0000313" key="2">
    <source>
        <dbReference type="EMBL" id="MBR1368241.1"/>
    </source>
</evidence>
<proteinExistence type="predicted"/>
<keyword evidence="3" id="KW-1185">Reference proteome</keyword>
<dbReference type="Gene3D" id="3.30.460.10">
    <property type="entry name" value="Beta Polymerase, domain 2"/>
    <property type="match status" value="1"/>
</dbReference>
<gene>
    <name evidence="2" type="ORF">RJ53_01520</name>
</gene>
<dbReference type="SUPFAM" id="SSF81301">
    <property type="entry name" value="Nucleotidyltransferase"/>
    <property type="match status" value="1"/>
</dbReference>
<dbReference type="InterPro" id="IPR052930">
    <property type="entry name" value="TA_antitoxin_MntA"/>
</dbReference>
<accession>A0A8J7W5V1</accession>